<evidence type="ECO:0000256" key="10">
    <source>
        <dbReference type="ARBA" id="ARBA00023303"/>
    </source>
</evidence>
<evidence type="ECO:0000256" key="9">
    <source>
        <dbReference type="ARBA" id="ARBA00023136"/>
    </source>
</evidence>
<dbReference type="GO" id="GO:1990573">
    <property type="term" value="P:potassium ion import across plasma membrane"/>
    <property type="evidence" value="ECO:0007669"/>
    <property type="project" value="TreeGrafter"/>
</dbReference>
<dbReference type="FunFam" id="1.10.287.70:FF:000078">
    <property type="entry name" value="Putative Inward rectifier potassium channel"/>
    <property type="match status" value="1"/>
</dbReference>
<comment type="catalytic activity">
    <reaction evidence="11">
        <text>K(+)(in) = K(+)(out)</text>
        <dbReference type="Rhea" id="RHEA:29463"/>
        <dbReference type="ChEBI" id="CHEBI:29103"/>
    </reaction>
</comment>
<dbReference type="InterPro" id="IPR014756">
    <property type="entry name" value="Ig_E-set"/>
</dbReference>
<dbReference type="EMBL" id="JBBCAQ010000036">
    <property type="protein sequence ID" value="KAK7575969.1"/>
    <property type="molecule type" value="Genomic_DNA"/>
</dbReference>
<comment type="similarity">
    <text evidence="12">Belongs to the inward rectifier-type potassium channel (TC 1.A.2.1) family.</text>
</comment>
<dbReference type="GO" id="GO:0034765">
    <property type="term" value="P:regulation of monoatomic ion transmembrane transport"/>
    <property type="evidence" value="ECO:0007669"/>
    <property type="project" value="TreeGrafter"/>
</dbReference>
<dbReference type="AlphaFoldDB" id="A0AAN9TAD0"/>
<keyword evidence="17" id="KW-1185">Reference proteome</keyword>
<feature type="transmembrane region" description="Helical" evidence="13">
    <location>
        <begin position="219"/>
        <end position="243"/>
    </location>
</feature>
<name>A0AAN9TAD0_9HEMI</name>
<keyword evidence="3 12" id="KW-0633">Potassium transport</keyword>
<dbReference type="Pfam" id="PF01007">
    <property type="entry name" value="IRK"/>
    <property type="match status" value="1"/>
</dbReference>
<dbReference type="SUPFAM" id="SSF81324">
    <property type="entry name" value="Voltage-gated potassium channels"/>
    <property type="match status" value="1"/>
</dbReference>
<feature type="domain" description="Inward rectifier potassium channel C-terminal" evidence="15">
    <location>
        <begin position="255"/>
        <end position="427"/>
    </location>
</feature>
<keyword evidence="5 12" id="KW-0851">Voltage-gated channel</keyword>
<reference evidence="16 17" key="1">
    <citation type="submission" date="2024-03" db="EMBL/GenBank/DDBJ databases">
        <title>Adaptation during the transition from Ophiocordyceps entomopathogen to insect associate is accompanied by gene loss and intensified selection.</title>
        <authorList>
            <person name="Ward C.M."/>
            <person name="Onetto C.A."/>
            <person name="Borneman A.R."/>
        </authorList>
    </citation>
    <scope>NUCLEOTIDE SEQUENCE [LARGE SCALE GENOMIC DNA]</scope>
    <source>
        <strain evidence="16">AWRI1</strain>
        <tissue evidence="16">Single Adult Female</tissue>
    </source>
</reference>
<dbReference type="GO" id="GO:0005886">
    <property type="term" value="C:plasma membrane"/>
    <property type="evidence" value="ECO:0007669"/>
    <property type="project" value="TreeGrafter"/>
</dbReference>
<accession>A0AAN9TAD0</accession>
<evidence type="ECO:0000256" key="4">
    <source>
        <dbReference type="ARBA" id="ARBA00022692"/>
    </source>
</evidence>
<dbReference type="PIRSF" id="PIRSF005465">
    <property type="entry name" value="GIRK_kir"/>
    <property type="match status" value="1"/>
</dbReference>
<organism evidence="16 17">
    <name type="scientific">Parthenolecanium corni</name>
    <dbReference type="NCBI Taxonomy" id="536013"/>
    <lineage>
        <taxon>Eukaryota</taxon>
        <taxon>Metazoa</taxon>
        <taxon>Ecdysozoa</taxon>
        <taxon>Arthropoda</taxon>
        <taxon>Hexapoda</taxon>
        <taxon>Insecta</taxon>
        <taxon>Pterygota</taxon>
        <taxon>Neoptera</taxon>
        <taxon>Paraneoptera</taxon>
        <taxon>Hemiptera</taxon>
        <taxon>Sternorrhyncha</taxon>
        <taxon>Coccoidea</taxon>
        <taxon>Coccidae</taxon>
        <taxon>Parthenolecanium</taxon>
    </lineage>
</organism>
<evidence type="ECO:0000313" key="17">
    <source>
        <dbReference type="Proteomes" id="UP001367676"/>
    </source>
</evidence>
<keyword evidence="9 13" id="KW-0472">Membrane</keyword>
<evidence type="ECO:0000256" key="13">
    <source>
        <dbReference type="SAM" id="Phobius"/>
    </source>
</evidence>
<sequence length="436" mass="50362">MTSFNLSTSAPNILESDSNAILDPKLRVEILRAHHKSVASTIEEESPESIQYEEECRPAESEQFLSPVLYNHTSQYASNVDNSCEKNSRYHHIRPDLIRKARRRAILKNGDCNVVQVHISERGRRFLQDIFTTLVDAQWRWTFLTFVMSFLLSWLAFAMMWWLIAYSHGDFLEENRSNSSWIPCVVNIDGFVSCFLYSIETQHSTGYGSRAPTSECLEALFLLCVQSIIGVMIQAFMVGIVFAKMARPKQRKQTLLFSRNCVICQRDGCLCLLFRVGDMREKSHLINATIRLYLIQSKHTQEGEVLTPYLQELTVQVDDYNDNVFLIWPLTVVHKIDANSPLFEMSAAELLYERFEIVAVLEGTTESTGQTTQARTSYVTSEILWGHRFEPIVRYDKEKLCYEVDYDLFHDTYQVDTPLCSAEQLQQYLQNQLETS</sequence>
<dbReference type="FunFam" id="2.60.40.1400:FF:000001">
    <property type="entry name" value="G protein-activated inward rectifier potassium channel 2"/>
    <property type="match status" value="1"/>
</dbReference>
<dbReference type="Proteomes" id="UP001367676">
    <property type="component" value="Unassembled WGS sequence"/>
</dbReference>
<gene>
    <name evidence="16" type="ORF">V9T40_012255</name>
</gene>
<evidence type="ECO:0000256" key="12">
    <source>
        <dbReference type="RuleBase" id="RU003822"/>
    </source>
</evidence>
<keyword evidence="4 12" id="KW-0812">Transmembrane</keyword>
<dbReference type="PANTHER" id="PTHR11767:SF115">
    <property type="entry name" value="INWARDLY RECTIFYING POTASSIUM CHANNEL 3, ISOFORM D"/>
    <property type="match status" value="1"/>
</dbReference>
<keyword evidence="2 12" id="KW-0813">Transport</keyword>
<keyword evidence="10 12" id="KW-0407">Ion channel</keyword>
<keyword evidence="8 12" id="KW-0406">Ion transport</keyword>
<evidence type="ECO:0000256" key="8">
    <source>
        <dbReference type="ARBA" id="ARBA00023065"/>
    </source>
</evidence>
<evidence type="ECO:0000256" key="3">
    <source>
        <dbReference type="ARBA" id="ARBA00022538"/>
    </source>
</evidence>
<dbReference type="GO" id="GO:0034702">
    <property type="term" value="C:monoatomic ion channel complex"/>
    <property type="evidence" value="ECO:0007669"/>
    <property type="project" value="UniProtKB-KW"/>
</dbReference>
<dbReference type="InterPro" id="IPR013518">
    <property type="entry name" value="K_chnl_inward-rec_Kir_cyto"/>
</dbReference>
<dbReference type="PRINTS" id="PR01320">
    <property type="entry name" value="KIRCHANNEL"/>
</dbReference>
<feature type="domain" description="Potassium channel inwardly rectifying transmembrane" evidence="14">
    <location>
        <begin position="107"/>
        <end position="248"/>
    </location>
</feature>
<feature type="transmembrane region" description="Helical" evidence="13">
    <location>
        <begin position="178"/>
        <end position="199"/>
    </location>
</feature>
<evidence type="ECO:0000259" key="14">
    <source>
        <dbReference type="Pfam" id="PF01007"/>
    </source>
</evidence>
<dbReference type="PANTHER" id="PTHR11767">
    <property type="entry name" value="INWARD RECTIFIER POTASSIUM CHANNEL"/>
    <property type="match status" value="1"/>
</dbReference>
<dbReference type="Gene3D" id="2.60.40.1400">
    <property type="entry name" value="G protein-activated inward rectifier potassium channel 1"/>
    <property type="match status" value="1"/>
</dbReference>
<evidence type="ECO:0000256" key="2">
    <source>
        <dbReference type="ARBA" id="ARBA00022448"/>
    </source>
</evidence>
<evidence type="ECO:0000256" key="5">
    <source>
        <dbReference type="ARBA" id="ARBA00022882"/>
    </source>
</evidence>
<dbReference type="Pfam" id="PF17655">
    <property type="entry name" value="IRK_C"/>
    <property type="match status" value="1"/>
</dbReference>
<evidence type="ECO:0000256" key="7">
    <source>
        <dbReference type="ARBA" id="ARBA00022989"/>
    </source>
</evidence>
<comment type="subcellular location">
    <subcellularLocation>
        <location evidence="1 12">Membrane</location>
        <topology evidence="1 12">Multi-pass membrane protein</topology>
    </subcellularLocation>
</comment>
<feature type="transmembrane region" description="Helical" evidence="13">
    <location>
        <begin position="141"/>
        <end position="166"/>
    </location>
</feature>
<proteinExistence type="inferred from homology"/>
<keyword evidence="7 13" id="KW-1133">Transmembrane helix</keyword>
<evidence type="ECO:0000256" key="6">
    <source>
        <dbReference type="ARBA" id="ARBA00022958"/>
    </source>
</evidence>
<dbReference type="SUPFAM" id="SSF81296">
    <property type="entry name" value="E set domains"/>
    <property type="match status" value="1"/>
</dbReference>
<evidence type="ECO:0000313" key="16">
    <source>
        <dbReference type="EMBL" id="KAK7575969.1"/>
    </source>
</evidence>
<evidence type="ECO:0000259" key="15">
    <source>
        <dbReference type="Pfam" id="PF17655"/>
    </source>
</evidence>
<comment type="caution">
    <text evidence="16">The sequence shown here is derived from an EMBL/GenBank/DDBJ whole genome shotgun (WGS) entry which is preliminary data.</text>
</comment>
<evidence type="ECO:0000256" key="1">
    <source>
        <dbReference type="ARBA" id="ARBA00004141"/>
    </source>
</evidence>
<protein>
    <submittedName>
        <fullName evidence="16">Uncharacterized protein</fullName>
    </submittedName>
</protein>
<dbReference type="InterPro" id="IPR041647">
    <property type="entry name" value="IRK_C"/>
</dbReference>
<dbReference type="GO" id="GO:0005242">
    <property type="term" value="F:inward rectifier potassium channel activity"/>
    <property type="evidence" value="ECO:0007669"/>
    <property type="project" value="InterPro"/>
</dbReference>
<keyword evidence="6 12" id="KW-0630">Potassium</keyword>
<evidence type="ECO:0000256" key="11">
    <source>
        <dbReference type="ARBA" id="ARBA00034430"/>
    </source>
</evidence>
<dbReference type="Gene3D" id="1.10.287.70">
    <property type="match status" value="1"/>
</dbReference>
<dbReference type="InterPro" id="IPR016449">
    <property type="entry name" value="K_chnl_inward-rec_Kir"/>
</dbReference>
<dbReference type="InterPro" id="IPR040445">
    <property type="entry name" value="Kir_TM"/>
</dbReference>